<accession>A0A9J5X8M0</accession>
<proteinExistence type="predicted"/>
<sequence>METQKVLSGRVFDPKIATKFGMVALVDAVSVQEWSHLFEPPPPYLHEPEVREFFYNMELLEDGGMLTTVKEVGIYLGEVTLGIILGVPVKGIRSIEGCKPSGGFTVQATKRREIKLTGLPKKLLKGECQLLFEFVNKVLVPRSEK</sequence>
<dbReference type="Proteomes" id="UP000824120">
    <property type="component" value="Chromosome 9"/>
</dbReference>
<organism evidence="1 2">
    <name type="scientific">Solanum commersonii</name>
    <name type="common">Commerson's wild potato</name>
    <name type="synonym">Commerson's nightshade</name>
    <dbReference type="NCBI Taxonomy" id="4109"/>
    <lineage>
        <taxon>Eukaryota</taxon>
        <taxon>Viridiplantae</taxon>
        <taxon>Streptophyta</taxon>
        <taxon>Embryophyta</taxon>
        <taxon>Tracheophyta</taxon>
        <taxon>Spermatophyta</taxon>
        <taxon>Magnoliopsida</taxon>
        <taxon>eudicotyledons</taxon>
        <taxon>Gunneridae</taxon>
        <taxon>Pentapetalae</taxon>
        <taxon>asterids</taxon>
        <taxon>lamiids</taxon>
        <taxon>Solanales</taxon>
        <taxon>Solanaceae</taxon>
        <taxon>Solanoideae</taxon>
        <taxon>Solaneae</taxon>
        <taxon>Solanum</taxon>
    </lineage>
</organism>
<name>A0A9J5X8M0_SOLCO</name>
<gene>
    <name evidence="1" type="ORF">H5410_045099</name>
</gene>
<keyword evidence="2" id="KW-1185">Reference proteome</keyword>
<protein>
    <submittedName>
        <fullName evidence="1">Uncharacterized protein</fullName>
    </submittedName>
</protein>
<dbReference type="EMBL" id="JACXVP010000009">
    <property type="protein sequence ID" value="KAG5584665.1"/>
    <property type="molecule type" value="Genomic_DNA"/>
</dbReference>
<evidence type="ECO:0000313" key="1">
    <source>
        <dbReference type="EMBL" id="KAG5584665.1"/>
    </source>
</evidence>
<evidence type="ECO:0000313" key="2">
    <source>
        <dbReference type="Proteomes" id="UP000824120"/>
    </source>
</evidence>
<comment type="caution">
    <text evidence="1">The sequence shown here is derived from an EMBL/GenBank/DDBJ whole genome shotgun (WGS) entry which is preliminary data.</text>
</comment>
<reference evidence="1 2" key="1">
    <citation type="submission" date="2020-09" db="EMBL/GenBank/DDBJ databases">
        <title>De no assembly of potato wild relative species, Solanum commersonii.</title>
        <authorList>
            <person name="Cho K."/>
        </authorList>
    </citation>
    <scope>NUCLEOTIDE SEQUENCE [LARGE SCALE GENOMIC DNA]</scope>
    <source>
        <strain evidence="1">LZ3.2</strain>
        <tissue evidence="1">Leaf</tissue>
    </source>
</reference>
<dbReference type="AlphaFoldDB" id="A0A9J5X8M0"/>